<sequence length="547" mass="59793">MAKSAPKETSLPVVVSLVFFVLTTIGLGVFVYVLFSDQEAKDAEVAKAKDEVKNLRAEAKEKELIARALRVAVGVPEADDLTVLQGDVKEGDKVQQEIKKVADAVKKKAPELTKAQADRFNAAIKAFAMNPDAKALDPAIAPGEFDAWAGEFDSQLRAPSLDKTLLGLAARARVQRDLALNQSADTTAAYADALTKLDAASKAYTAANKLFADRAEQLPKEFKAKMDELEKTLNSKTALYMKDVGDLRAKFDEQTAALEKVTDEKRRVAGDFDALKGVNRILLDKIKPPDPLQYDEPQGKITRRLPNNLVEIDLGSGSLVTPGLTFSVLPIDFQEKGKASQLRTFRMPDERGIMRTRTEFVPKGTIEVIEVLGPSLSRARITGEHDAISEAVLAGDLLYNSVWRRGVGDHIALIGVFDINGDGTDDVEAVERDLRRMGVAVDAVFDLRTGAWKGRLTDRTRYVVEGYQIPVSANDPHQAAKAQLISKLGAARQEAVGKAIQIVNFRDFFGRTGYRVNPNVPESQISRAVSRYFGAVGTDPMPMVPKD</sequence>
<gene>
    <name evidence="3" type="ORF">ETAA1_34730</name>
</gene>
<evidence type="ECO:0000256" key="1">
    <source>
        <dbReference type="SAM" id="Coils"/>
    </source>
</evidence>
<protein>
    <submittedName>
        <fullName evidence="3">Uncharacterized protein</fullName>
    </submittedName>
</protein>
<dbReference type="OrthoDB" id="277919at2"/>
<dbReference type="Proteomes" id="UP000319576">
    <property type="component" value="Chromosome"/>
</dbReference>
<keyword evidence="2" id="KW-0812">Transmembrane</keyword>
<reference evidence="3 4" key="1">
    <citation type="submission" date="2019-02" db="EMBL/GenBank/DDBJ databases">
        <title>Deep-cultivation of Planctomycetes and their phenomic and genomic characterization uncovers novel biology.</title>
        <authorList>
            <person name="Wiegand S."/>
            <person name="Jogler M."/>
            <person name="Boedeker C."/>
            <person name="Pinto D."/>
            <person name="Vollmers J."/>
            <person name="Rivas-Marin E."/>
            <person name="Kohn T."/>
            <person name="Peeters S.H."/>
            <person name="Heuer A."/>
            <person name="Rast P."/>
            <person name="Oberbeckmann S."/>
            <person name="Bunk B."/>
            <person name="Jeske O."/>
            <person name="Meyerdierks A."/>
            <person name="Storesund J.E."/>
            <person name="Kallscheuer N."/>
            <person name="Luecker S."/>
            <person name="Lage O.M."/>
            <person name="Pohl T."/>
            <person name="Merkel B.J."/>
            <person name="Hornburger P."/>
            <person name="Mueller R.-W."/>
            <person name="Bruemmer F."/>
            <person name="Labrenz M."/>
            <person name="Spormann A.M."/>
            <person name="Op den Camp H."/>
            <person name="Overmann J."/>
            <person name="Amann R."/>
            <person name="Jetten M.S.M."/>
            <person name="Mascher T."/>
            <person name="Medema M.H."/>
            <person name="Devos D.P."/>
            <person name="Kaster A.-K."/>
            <person name="Ovreas L."/>
            <person name="Rohde M."/>
            <person name="Galperin M.Y."/>
            <person name="Jogler C."/>
        </authorList>
    </citation>
    <scope>NUCLEOTIDE SEQUENCE [LARGE SCALE GENOMIC DNA]</scope>
    <source>
        <strain evidence="3 4">ETA_A1</strain>
    </source>
</reference>
<name>A0A517XVI6_9BACT</name>
<dbReference type="AlphaFoldDB" id="A0A517XVI6"/>
<dbReference type="KEGG" id="uli:ETAA1_34730"/>
<accession>A0A517XVI6</accession>
<dbReference type="RefSeq" id="WP_145240515.1">
    <property type="nucleotide sequence ID" value="NZ_CP036273.1"/>
</dbReference>
<organism evidence="3 4">
    <name type="scientific">Urbifossiella limnaea</name>
    <dbReference type="NCBI Taxonomy" id="2528023"/>
    <lineage>
        <taxon>Bacteria</taxon>
        <taxon>Pseudomonadati</taxon>
        <taxon>Planctomycetota</taxon>
        <taxon>Planctomycetia</taxon>
        <taxon>Gemmatales</taxon>
        <taxon>Gemmataceae</taxon>
        <taxon>Urbifossiella</taxon>
    </lineage>
</organism>
<keyword evidence="4" id="KW-1185">Reference proteome</keyword>
<evidence type="ECO:0000256" key="2">
    <source>
        <dbReference type="SAM" id="Phobius"/>
    </source>
</evidence>
<proteinExistence type="predicted"/>
<feature type="transmembrane region" description="Helical" evidence="2">
    <location>
        <begin position="12"/>
        <end position="35"/>
    </location>
</feature>
<keyword evidence="2" id="KW-0472">Membrane</keyword>
<evidence type="ECO:0000313" key="4">
    <source>
        <dbReference type="Proteomes" id="UP000319576"/>
    </source>
</evidence>
<evidence type="ECO:0000313" key="3">
    <source>
        <dbReference type="EMBL" id="QDU21506.1"/>
    </source>
</evidence>
<keyword evidence="1" id="KW-0175">Coiled coil</keyword>
<dbReference type="EMBL" id="CP036273">
    <property type="protein sequence ID" value="QDU21506.1"/>
    <property type="molecule type" value="Genomic_DNA"/>
</dbReference>
<feature type="coiled-coil region" evidence="1">
    <location>
        <begin position="38"/>
        <end position="72"/>
    </location>
</feature>
<keyword evidence="2" id="KW-1133">Transmembrane helix</keyword>